<dbReference type="EMBL" id="FPAG01000009">
    <property type="protein sequence ID" value="SFT12135.1"/>
    <property type="molecule type" value="Genomic_DNA"/>
</dbReference>
<proteinExistence type="predicted"/>
<evidence type="ECO:0000313" key="3">
    <source>
        <dbReference type="Proteomes" id="UP000183209"/>
    </source>
</evidence>
<gene>
    <name evidence="2" type="ORF">SAMN04487906_3060</name>
</gene>
<evidence type="ECO:0000256" key="1">
    <source>
        <dbReference type="SAM" id="Phobius"/>
    </source>
</evidence>
<keyword evidence="1" id="KW-1133">Transmembrane helix</keyword>
<protein>
    <submittedName>
        <fullName evidence="2">Uncharacterized protein</fullName>
    </submittedName>
</protein>
<organism evidence="2 3">
    <name type="scientific">Zhouia amylolytica</name>
    <dbReference type="NCBI Taxonomy" id="376730"/>
    <lineage>
        <taxon>Bacteria</taxon>
        <taxon>Pseudomonadati</taxon>
        <taxon>Bacteroidota</taxon>
        <taxon>Flavobacteriia</taxon>
        <taxon>Flavobacteriales</taxon>
        <taxon>Flavobacteriaceae</taxon>
        <taxon>Zhouia</taxon>
    </lineage>
</organism>
<accession>A0A1I6VEP2</accession>
<dbReference type="AlphaFoldDB" id="A0A1I6VEP2"/>
<sequence length="39" mass="4325">MKSNTQKLKLNTDDSVLAILIIALTIITFLLNLLLIISL</sequence>
<feature type="transmembrane region" description="Helical" evidence="1">
    <location>
        <begin position="16"/>
        <end position="37"/>
    </location>
</feature>
<reference evidence="2 3" key="1">
    <citation type="submission" date="2016-10" db="EMBL/GenBank/DDBJ databases">
        <authorList>
            <person name="de Groot N.N."/>
        </authorList>
    </citation>
    <scope>NUCLEOTIDE SEQUENCE [LARGE SCALE GENOMIC DNA]</scope>
    <source>
        <strain evidence="2 3">CGMCC 1.6114</strain>
    </source>
</reference>
<keyword evidence="1" id="KW-0472">Membrane</keyword>
<dbReference type="Proteomes" id="UP000183209">
    <property type="component" value="Unassembled WGS sequence"/>
</dbReference>
<evidence type="ECO:0000313" key="2">
    <source>
        <dbReference type="EMBL" id="SFT12135.1"/>
    </source>
</evidence>
<name>A0A1I6VEP2_9FLAO</name>
<keyword evidence="1" id="KW-0812">Transmembrane</keyword>